<evidence type="ECO:0000313" key="7">
    <source>
        <dbReference type="Proteomes" id="UP000560000"/>
    </source>
</evidence>
<accession>A0A841KK35</accession>
<dbReference type="Pfam" id="PF00355">
    <property type="entry name" value="Rieske"/>
    <property type="match status" value="1"/>
</dbReference>
<dbReference type="EMBL" id="JACHET010000001">
    <property type="protein sequence ID" value="MBB6185330.1"/>
    <property type="molecule type" value="Genomic_DNA"/>
</dbReference>
<dbReference type="InterPro" id="IPR017941">
    <property type="entry name" value="Rieske_2Fe-2S"/>
</dbReference>
<keyword evidence="2" id="KW-0479">Metal-binding</keyword>
<proteinExistence type="predicted"/>
<dbReference type="InterPro" id="IPR036922">
    <property type="entry name" value="Rieske_2Fe-2S_sf"/>
</dbReference>
<feature type="domain" description="Rieske" evidence="5">
    <location>
        <begin position="33"/>
        <end position="137"/>
    </location>
</feature>
<dbReference type="GO" id="GO:0051537">
    <property type="term" value="F:2 iron, 2 sulfur cluster binding"/>
    <property type="evidence" value="ECO:0007669"/>
    <property type="project" value="UniProtKB-KW"/>
</dbReference>
<evidence type="ECO:0000256" key="1">
    <source>
        <dbReference type="ARBA" id="ARBA00022714"/>
    </source>
</evidence>
<dbReference type="Gene3D" id="2.102.10.10">
    <property type="entry name" value="Rieske [2Fe-2S] iron-sulphur domain"/>
    <property type="match status" value="1"/>
</dbReference>
<protein>
    <submittedName>
        <fullName evidence="6">Nitrite reductase/ring-hydroxylating ferredoxin subunit</fullName>
    </submittedName>
</protein>
<dbReference type="PROSITE" id="PS51296">
    <property type="entry name" value="RIESKE"/>
    <property type="match status" value="1"/>
</dbReference>
<organism evidence="6 7">
    <name type="scientific">Oleiagrimonas soli</name>
    <dbReference type="NCBI Taxonomy" id="1543381"/>
    <lineage>
        <taxon>Bacteria</taxon>
        <taxon>Pseudomonadati</taxon>
        <taxon>Pseudomonadota</taxon>
        <taxon>Gammaproteobacteria</taxon>
        <taxon>Lysobacterales</taxon>
        <taxon>Rhodanobacteraceae</taxon>
        <taxon>Oleiagrimonas</taxon>
    </lineage>
</organism>
<evidence type="ECO:0000259" key="5">
    <source>
        <dbReference type="PROSITE" id="PS51296"/>
    </source>
</evidence>
<keyword evidence="1" id="KW-0001">2Fe-2S</keyword>
<evidence type="ECO:0000256" key="3">
    <source>
        <dbReference type="ARBA" id="ARBA00023004"/>
    </source>
</evidence>
<dbReference type="AlphaFoldDB" id="A0A841KK35"/>
<evidence type="ECO:0000256" key="2">
    <source>
        <dbReference type="ARBA" id="ARBA00022723"/>
    </source>
</evidence>
<sequence length="140" mass="15053">MAILASSYNLAFHHEVDDAVTQVPEVADDVFPLPLCGVDDVAEGAAIGVEMELFGEHHAFIVTCADGRFHAYRNLCPHAGRRLDWAPGRFLLKDRVLVCAVHGASFRVESGLCIGGPCQGDHLLRVGVEVEGDAVMLTSL</sequence>
<evidence type="ECO:0000313" key="6">
    <source>
        <dbReference type="EMBL" id="MBB6185330.1"/>
    </source>
</evidence>
<evidence type="ECO:0000256" key="4">
    <source>
        <dbReference type="ARBA" id="ARBA00023014"/>
    </source>
</evidence>
<dbReference type="GO" id="GO:0046872">
    <property type="term" value="F:metal ion binding"/>
    <property type="evidence" value="ECO:0007669"/>
    <property type="project" value="UniProtKB-KW"/>
</dbReference>
<dbReference type="OrthoDB" id="9794779at2"/>
<dbReference type="PANTHER" id="PTHR40261:SF1">
    <property type="entry name" value="RIESKE DOMAIN-CONTAINING PROTEIN"/>
    <property type="match status" value="1"/>
</dbReference>
<dbReference type="CDD" id="cd03467">
    <property type="entry name" value="Rieske"/>
    <property type="match status" value="1"/>
</dbReference>
<name>A0A841KK35_9GAMM</name>
<dbReference type="Proteomes" id="UP000560000">
    <property type="component" value="Unassembled WGS sequence"/>
</dbReference>
<dbReference type="RefSeq" id="WP_081945217.1">
    <property type="nucleotide sequence ID" value="NZ_JACHET010000001.1"/>
</dbReference>
<keyword evidence="3" id="KW-0408">Iron</keyword>
<reference evidence="6 7" key="1">
    <citation type="submission" date="2020-08" db="EMBL/GenBank/DDBJ databases">
        <title>Genomic Encyclopedia of Type Strains, Phase IV (KMG-IV): sequencing the most valuable type-strain genomes for metagenomic binning, comparative biology and taxonomic classification.</title>
        <authorList>
            <person name="Goeker M."/>
        </authorList>
    </citation>
    <scope>NUCLEOTIDE SEQUENCE [LARGE SCALE GENOMIC DNA]</scope>
    <source>
        <strain evidence="6 7">DSM 107085</strain>
    </source>
</reference>
<dbReference type="SUPFAM" id="SSF50022">
    <property type="entry name" value="ISP domain"/>
    <property type="match status" value="1"/>
</dbReference>
<keyword evidence="4" id="KW-0411">Iron-sulfur</keyword>
<dbReference type="PANTHER" id="PTHR40261">
    <property type="match status" value="1"/>
</dbReference>
<gene>
    <name evidence="6" type="ORF">HNQ86_002675</name>
</gene>
<comment type="caution">
    <text evidence="6">The sequence shown here is derived from an EMBL/GenBank/DDBJ whole genome shotgun (WGS) entry which is preliminary data.</text>
</comment>